<keyword evidence="3" id="KW-1185">Reference proteome</keyword>
<dbReference type="InterPro" id="IPR000210">
    <property type="entry name" value="BTB/POZ_dom"/>
</dbReference>
<dbReference type="PROSITE" id="PS50097">
    <property type="entry name" value="BTB"/>
    <property type="match status" value="1"/>
</dbReference>
<protein>
    <recommendedName>
        <fullName evidence="1">BTB domain-containing protein</fullName>
    </recommendedName>
</protein>
<dbReference type="Pfam" id="PF00651">
    <property type="entry name" value="BTB"/>
    <property type="match status" value="1"/>
</dbReference>
<evidence type="ECO:0000259" key="1">
    <source>
        <dbReference type="PROSITE" id="PS50097"/>
    </source>
</evidence>
<dbReference type="SUPFAM" id="SSF54695">
    <property type="entry name" value="POZ domain"/>
    <property type="match status" value="1"/>
</dbReference>
<dbReference type="PANTHER" id="PTHR47843">
    <property type="entry name" value="BTB DOMAIN-CONTAINING PROTEIN-RELATED"/>
    <property type="match status" value="1"/>
</dbReference>
<dbReference type="InterPro" id="IPR011333">
    <property type="entry name" value="SKP1/BTB/POZ_sf"/>
</dbReference>
<organism evidence="2 3">
    <name type="scientific">Venturia inaequalis</name>
    <name type="common">Apple scab fungus</name>
    <dbReference type="NCBI Taxonomy" id="5025"/>
    <lineage>
        <taxon>Eukaryota</taxon>
        <taxon>Fungi</taxon>
        <taxon>Dikarya</taxon>
        <taxon>Ascomycota</taxon>
        <taxon>Pezizomycotina</taxon>
        <taxon>Dothideomycetes</taxon>
        <taxon>Pleosporomycetidae</taxon>
        <taxon>Venturiales</taxon>
        <taxon>Venturiaceae</taxon>
        <taxon>Venturia</taxon>
    </lineage>
</organism>
<dbReference type="PANTHER" id="PTHR47843:SF5">
    <property type="entry name" value="BTB_POZ DOMAIN PROTEIN"/>
    <property type="match status" value="1"/>
</dbReference>
<reference evidence="2 3" key="1">
    <citation type="submission" date="2019-07" db="EMBL/GenBank/DDBJ databases">
        <title>Venturia inaequalis Genome Resource.</title>
        <authorList>
            <person name="Lichtner F.J."/>
        </authorList>
    </citation>
    <scope>NUCLEOTIDE SEQUENCE [LARGE SCALE GENOMIC DNA]</scope>
    <source>
        <strain evidence="2 3">DMI_063113</strain>
    </source>
</reference>
<name>A0A8H3ZH55_VENIN</name>
<proteinExistence type="predicted"/>
<dbReference type="Proteomes" id="UP000490939">
    <property type="component" value="Unassembled WGS sequence"/>
</dbReference>
<comment type="caution">
    <text evidence="2">The sequence shown here is derived from an EMBL/GenBank/DDBJ whole genome shotgun (WGS) entry which is preliminary data.</text>
</comment>
<dbReference type="AlphaFoldDB" id="A0A8H3ZH55"/>
<gene>
    <name evidence="2" type="ORF">EG327_006176</name>
</gene>
<dbReference type="CDD" id="cd18186">
    <property type="entry name" value="BTB_POZ_ZBTB_KLHL-like"/>
    <property type="match status" value="1"/>
</dbReference>
<dbReference type="SMART" id="SM00225">
    <property type="entry name" value="BTB"/>
    <property type="match status" value="1"/>
</dbReference>
<dbReference type="EMBL" id="WNWR01000036">
    <property type="protein sequence ID" value="KAE9993177.1"/>
    <property type="molecule type" value="Genomic_DNA"/>
</dbReference>
<sequence length="324" mass="37101">MAEEMSTCKETLDETFSGLLASGDFSDLTITCQGTIFNVHKSVVCFQSRFFRNAVKEGAFKGETGVVDLPDDNPDAVKAMLQFVYSRAYGREDPLCNIDMPLHARTYCLAQRLSLDYLMKYAARRLEDVLHKQDSEPEICTEPKIRLQPEIWAATIREIYANTAEDDRIRDVITTVALRNSYYLLEKKDGAFSTMMIELGEFGRDLARATRHAPIFRDETFNPPIRTTTSDEDSASEIVELRCSLCDLYWRGEKQLIYGGNDFICSGCGKGDALLPNYYDQTLFYTRDCDCEDNRPGEKRLWCSKGRDRLVWYCAGCNDFEDRF</sequence>
<dbReference type="Gene3D" id="3.30.710.10">
    <property type="entry name" value="Potassium Channel Kv1.1, Chain A"/>
    <property type="match status" value="1"/>
</dbReference>
<evidence type="ECO:0000313" key="3">
    <source>
        <dbReference type="Proteomes" id="UP000490939"/>
    </source>
</evidence>
<evidence type="ECO:0000313" key="2">
    <source>
        <dbReference type="EMBL" id="KAE9993177.1"/>
    </source>
</evidence>
<accession>A0A8H3ZH55</accession>
<feature type="domain" description="BTB" evidence="1">
    <location>
        <begin position="26"/>
        <end position="93"/>
    </location>
</feature>